<accession>A0A6H1U2N4</accession>
<dbReference type="PANTHER" id="PTHR39188:SF3">
    <property type="entry name" value="STAGE IV SPORULATION PROTEIN FB"/>
    <property type="match status" value="1"/>
</dbReference>
<reference evidence="19 20" key="1">
    <citation type="submission" date="2020-04" db="EMBL/GenBank/DDBJ databases">
        <authorList>
            <person name="Basu S."/>
            <person name="Maruthanayagam V."/>
            <person name="Chakraborty S."/>
            <person name="Pramanik A."/>
            <person name="Mukherjee J."/>
            <person name="Brink B."/>
        </authorList>
    </citation>
    <scope>NUCLEOTIDE SEQUENCE [LARGE SCALE GENOMIC DNA]</scope>
    <source>
        <strain evidence="19 20">AP17</strain>
    </source>
</reference>
<feature type="binding site" evidence="16">
    <location>
        <position position="159"/>
    </location>
    <ligand>
        <name>Zn(2+)</name>
        <dbReference type="ChEBI" id="CHEBI:29105"/>
        <note>catalytic</note>
    </ligand>
</feature>
<keyword evidence="11 14" id="KW-0482">Metalloprotease</keyword>
<keyword evidence="8 14" id="KW-0378">Hydrolase</keyword>
<dbReference type="PROSITE" id="PS51371">
    <property type="entry name" value="CBS"/>
    <property type="match status" value="1"/>
</dbReference>
<dbReference type="InterPro" id="IPR008915">
    <property type="entry name" value="Peptidase_M50"/>
</dbReference>
<keyword evidence="4 14" id="KW-0645">Protease</keyword>
<evidence type="ECO:0000256" key="11">
    <source>
        <dbReference type="ARBA" id="ARBA00023049"/>
    </source>
</evidence>
<keyword evidence="20" id="KW-1185">Reference proteome</keyword>
<dbReference type="Gene3D" id="3.10.580.10">
    <property type="entry name" value="CBS-domain"/>
    <property type="match status" value="1"/>
</dbReference>
<organism evidence="19 20">
    <name type="scientific">Oxynema aestuarii AP17</name>
    <dbReference type="NCBI Taxonomy" id="2064643"/>
    <lineage>
        <taxon>Bacteria</taxon>
        <taxon>Bacillati</taxon>
        <taxon>Cyanobacteriota</taxon>
        <taxon>Cyanophyceae</taxon>
        <taxon>Oscillatoriophycideae</taxon>
        <taxon>Oscillatoriales</taxon>
        <taxon>Oscillatoriaceae</taxon>
        <taxon>Oxynema</taxon>
        <taxon>Oxynema aestuarii</taxon>
    </lineage>
</organism>
<evidence type="ECO:0000256" key="10">
    <source>
        <dbReference type="ARBA" id="ARBA00022989"/>
    </source>
</evidence>
<comment type="similarity">
    <text evidence="2 14">Belongs to the peptidase M50B family.</text>
</comment>
<feature type="transmembrane region" description="Helical" evidence="14">
    <location>
        <begin position="104"/>
        <end position="123"/>
    </location>
</feature>
<feature type="active site" evidence="15">
    <location>
        <position position="64"/>
    </location>
</feature>
<evidence type="ECO:0000256" key="3">
    <source>
        <dbReference type="ARBA" id="ARBA00022475"/>
    </source>
</evidence>
<evidence type="ECO:0000256" key="17">
    <source>
        <dbReference type="PROSITE-ProRule" id="PRU00703"/>
    </source>
</evidence>
<comment type="subcellular location">
    <subcellularLocation>
        <location evidence="1 14">Cell membrane</location>
        <topology evidence="1 14">Multi-pass membrane protein</topology>
    </subcellularLocation>
</comment>
<proteinExistence type="inferred from homology"/>
<keyword evidence="3 14" id="KW-1003">Cell membrane</keyword>
<evidence type="ECO:0000256" key="4">
    <source>
        <dbReference type="ARBA" id="ARBA00022670"/>
    </source>
</evidence>
<dbReference type="GO" id="GO:0046872">
    <property type="term" value="F:metal ion binding"/>
    <property type="evidence" value="ECO:0007669"/>
    <property type="project" value="UniProtKB-UniRule"/>
</dbReference>
<dbReference type="Pfam" id="PF02163">
    <property type="entry name" value="Peptidase_M50"/>
    <property type="match status" value="2"/>
</dbReference>
<dbReference type="GO" id="GO:0008237">
    <property type="term" value="F:metallopeptidase activity"/>
    <property type="evidence" value="ECO:0007669"/>
    <property type="project" value="UniProtKB-UniRule"/>
</dbReference>
<feature type="binding site" evidence="16">
    <location>
        <position position="67"/>
    </location>
    <ligand>
        <name>Zn(2+)</name>
        <dbReference type="ChEBI" id="CHEBI:29105"/>
        <note>catalytic</note>
    </ligand>
</feature>
<evidence type="ECO:0000256" key="8">
    <source>
        <dbReference type="ARBA" id="ARBA00022801"/>
    </source>
</evidence>
<comment type="cofactor">
    <cofactor evidence="14 16">
        <name>Zn(2+)</name>
        <dbReference type="ChEBI" id="CHEBI:29105"/>
    </cofactor>
    <text evidence="14 16">Binds 1 zinc ion per subunit.</text>
</comment>
<dbReference type="GO" id="GO:0006508">
    <property type="term" value="P:proteolysis"/>
    <property type="evidence" value="ECO:0007669"/>
    <property type="project" value="UniProtKB-KW"/>
</dbReference>
<evidence type="ECO:0000256" key="7">
    <source>
        <dbReference type="ARBA" id="ARBA00022737"/>
    </source>
</evidence>
<feature type="transmembrane region" description="Helical" evidence="14">
    <location>
        <begin position="7"/>
        <end position="31"/>
    </location>
</feature>
<feature type="domain" description="CBS" evidence="18">
    <location>
        <begin position="312"/>
        <end position="372"/>
    </location>
</feature>
<keyword evidence="7" id="KW-0677">Repeat</keyword>
<dbReference type="KEGG" id="oxy:HCG48_15890"/>
<dbReference type="CDD" id="cd04639">
    <property type="entry name" value="CBS_pair_peptidase_M50"/>
    <property type="match status" value="1"/>
</dbReference>
<feature type="transmembrane region" description="Helical" evidence="14">
    <location>
        <begin position="43"/>
        <end position="63"/>
    </location>
</feature>
<dbReference type="GO" id="GO:0005886">
    <property type="term" value="C:plasma membrane"/>
    <property type="evidence" value="ECO:0007669"/>
    <property type="project" value="UniProtKB-SubCell"/>
</dbReference>
<dbReference type="Pfam" id="PF00571">
    <property type="entry name" value="CBS"/>
    <property type="match status" value="1"/>
</dbReference>
<keyword evidence="13 14" id="KW-0472">Membrane</keyword>
<feature type="transmembrane region" description="Helical" evidence="14">
    <location>
        <begin position="188"/>
        <end position="221"/>
    </location>
</feature>
<keyword evidence="6 14" id="KW-0479">Metal-binding</keyword>
<dbReference type="AlphaFoldDB" id="A0A6H1U2N4"/>
<evidence type="ECO:0000256" key="1">
    <source>
        <dbReference type="ARBA" id="ARBA00004651"/>
    </source>
</evidence>
<keyword evidence="12 17" id="KW-0129">CBS domain</keyword>
<dbReference type="InterPro" id="IPR046342">
    <property type="entry name" value="CBS_dom_sf"/>
</dbReference>
<evidence type="ECO:0000259" key="18">
    <source>
        <dbReference type="PROSITE" id="PS51371"/>
    </source>
</evidence>
<dbReference type="SUPFAM" id="SSF54631">
    <property type="entry name" value="CBS-domain pair"/>
    <property type="match status" value="1"/>
</dbReference>
<evidence type="ECO:0000256" key="9">
    <source>
        <dbReference type="ARBA" id="ARBA00022833"/>
    </source>
</evidence>
<evidence type="ECO:0000256" key="14">
    <source>
        <dbReference type="PIRNR" id="PIRNR006404"/>
    </source>
</evidence>
<feature type="binding site" evidence="16">
    <location>
        <position position="63"/>
    </location>
    <ligand>
        <name>Zn(2+)</name>
        <dbReference type="ChEBI" id="CHEBI:29105"/>
        <note>catalytic</note>
    </ligand>
</feature>
<dbReference type="EMBL" id="CP051167">
    <property type="protein sequence ID" value="QIZ71879.1"/>
    <property type="molecule type" value="Genomic_DNA"/>
</dbReference>
<dbReference type="PANTHER" id="PTHR39188">
    <property type="entry name" value="MEMBRANE-ASSOCIATED ZINC METALLOPROTEASE M50B"/>
    <property type="match status" value="1"/>
</dbReference>
<evidence type="ECO:0000256" key="15">
    <source>
        <dbReference type="PIRSR" id="PIRSR006404-1"/>
    </source>
</evidence>
<dbReference type="Proteomes" id="UP000500857">
    <property type="component" value="Chromosome"/>
</dbReference>
<keyword evidence="9 14" id="KW-0862">Zinc</keyword>
<evidence type="ECO:0000256" key="16">
    <source>
        <dbReference type="PIRSR" id="PIRSR006404-2"/>
    </source>
</evidence>
<feature type="transmembrane region" description="Helical" evidence="14">
    <location>
        <begin position="75"/>
        <end position="92"/>
    </location>
</feature>
<evidence type="ECO:0000256" key="5">
    <source>
        <dbReference type="ARBA" id="ARBA00022692"/>
    </source>
</evidence>
<evidence type="ECO:0000256" key="6">
    <source>
        <dbReference type="ARBA" id="ARBA00022723"/>
    </source>
</evidence>
<sequence>MQAGWRIGSVFGIPLYVDSSWFVIVALLTLFNGSKFVPQWGPVVGWGAGLAMPLLLFGSVLLHELGHSLVAKSQGINVNSITLFIFGGIASIEQESKTPGQAFQVAIAGPAVSFGLFVGLGLLGGTLPELSPIAVLARDLATINLVLASFNLIPGLPLDGGQVLKAAVWKITGDRFRGVHWAAKTGKILGSIAIAFGLTALLVGGAGAGTGGLWIALLGWFGLRNASAYDRLTDLQEALIQLKAQEVMTRQFRVVDANMTLREFADDYLLGELQPTVYFAASDGRYRGLVMPERLREIERSEWEMQRLQAIVRPLGEIVAVGEEASMVEAIERLESHQLNQITVLSRAGAVAGIIDRGDIVRSLAQKLNFPISAAEIKRIKEEGTYPPGLQLGAIAKATAEALDGGDRASKS</sequence>
<evidence type="ECO:0000313" key="19">
    <source>
        <dbReference type="EMBL" id="QIZ71879.1"/>
    </source>
</evidence>
<name>A0A6H1U2N4_9CYAN</name>
<gene>
    <name evidence="19" type="ORF">HCG48_15890</name>
</gene>
<protein>
    <recommendedName>
        <fullName evidence="14">Zinc metalloprotease</fullName>
    </recommendedName>
</protein>
<evidence type="ECO:0000256" key="13">
    <source>
        <dbReference type="ARBA" id="ARBA00023136"/>
    </source>
</evidence>
<evidence type="ECO:0000313" key="20">
    <source>
        <dbReference type="Proteomes" id="UP000500857"/>
    </source>
</evidence>
<keyword evidence="10 14" id="KW-1133">Transmembrane helix</keyword>
<evidence type="ECO:0000256" key="2">
    <source>
        <dbReference type="ARBA" id="ARBA00007931"/>
    </source>
</evidence>
<keyword evidence="5 14" id="KW-0812">Transmembrane</keyword>
<dbReference type="RefSeq" id="WP_168570031.1">
    <property type="nucleotide sequence ID" value="NZ_CP051167.1"/>
</dbReference>
<dbReference type="InterPro" id="IPR016483">
    <property type="entry name" value="UCP006404_Pept_M50_CBS"/>
</dbReference>
<dbReference type="PIRSF" id="PIRSF006404">
    <property type="entry name" value="UCP006404_Pept_M50_CBS"/>
    <property type="match status" value="1"/>
</dbReference>
<dbReference type="CDD" id="cd06164">
    <property type="entry name" value="S2P-M50_SpoIVFB_CBS"/>
    <property type="match status" value="1"/>
</dbReference>
<evidence type="ECO:0000256" key="12">
    <source>
        <dbReference type="ARBA" id="ARBA00023122"/>
    </source>
</evidence>
<dbReference type="InterPro" id="IPR000644">
    <property type="entry name" value="CBS_dom"/>
</dbReference>